<reference evidence="2 3" key="1">
    <citation type="submission" date="2020-02" db="EMBL/GenBank/DDBJ databases">
        <title>Draft genome sequence of Haematococcus lacustris strain NIES-144.</title>
        <authorList>
            <person name="Morimoto D."/>
            <person name="Nakagawa S."/>
            <person name="Yoshida T."/>
            <person name="Sawayama S."/>
        </authorList>
    </citation>
    <scope>NUCLEOTIDE SEQUENCE [LARGE SCALE GENOMIC DNA]</scope>
    <source>
        <strain evidence="2 3">NIES-144</strain>
    </source>
</reference>
<evidence type="ECO:0000256" key="1">
    <source>
        <dbReference type="SAM" id="MobiDB-lite"/>
    </source>
</evidence>
<gene>
    <name evidence="2" type="ORF">HaLaN_21529</name>
</gene>
<evidence type="ECO:0000313" key="3">
    <source>
        <dbReference type="Proteomes" id="UP000485058"/>
    </source>
</evidence>
<feature type="non-terminal residue" evidence="2">
    <location>
        <position position="1"/>
    </location>
</feature>
<proteinExistence type="predicted"/>
<dbReference type="AlphaFoldDB" id="A0A699ZMF1"/>
<accession>A0A699ZMF1</accession>
<dbReference type="Proteomes" id="UP000485058">
    <property type="component" value="Unassembled WGS sequence"/>
</dbReference>
<sequence length="80" mass="8137">ADCDPGVHQSGPLAHQHTVRASPVRGPSAGGASAQGRVPGRTADVPRHGAPGAQPPGHLPWGQGHSHWSLPGRLTRHTAA</sequence>
<evidence type="ECO:0000313" key="2">
    <source>
        <dbReference type="EMBL" id="GFH23843.1"/>
    </source>
</evidence>
<protein>
    <submittedName>
        <fullName evidence="2">Uncharacterized protein</fullName>
    </submittedName>
</protein>
<name>A0A699ZMF1_HAELA</name>
<keyword evidence="3" id="KW-1185">Reference proteome</keyword>
<feature type="non-terminal residue" evidence="2">
    <location>
        <position position="80"/>
    </location>
</feature>
<comment type="caution">
    <text evidence="2">The sequence shown here is derived from an EMBL/GenBank/DDBJ whole genome shotgun (WGS) entry which is preliminary data.</text>
</comment>
<feature type="region of interest" description="Disordered" evidence="1">
    <location>
        <begin position="1"/>
        <end position="80"/>
    </location>
</feature>
<organism evidence="2 3">
    <name type="scientific">Haematococcus lacustris</name>
    <name type="common">Green alga</name>
    <name type="synonym">Haematococcus pluvialis</name>
    <dbReference type="NCBI Taxonomy" id="44745"/>
    <lineage>
        <taxon>Eukaryota</taxon>
        <taxon>Viridiplantae</taxon>
        <taxon>Chlorophyta</taxon>
        <taxon>core chlorophytes</taxon>
        <taxon>Chlorophyceae</taxon>
        <taxon>CS clade</taxon>
        <taxon>Chlamydomonadales</taxon>
        <taxon>Haematococcaceae</taxon>
        <taxon>Haematococcus</taxon>
    </lineage>
</organism>
<dbReference type="EMBL" id="BLLF01002377">
    <property type="protein sequence ID" value="GFH23843.1"/>
    <property type="molecule type" value="Genomic_DNA"/>
</dbReference>